<gene>
    <name evidence="1" type="ORF">HMPREF9123_0664</name>
</gene>
<dbReference type="AlphaFoldDB" id="F2BA88"/>
<accession>F2BA88</accession>
<name>F2BA88_9NEIS</name>
<reference evidence="1 2" key="1">
    <citation type="submission" date="2011-02" db="EMBL/GenBank/DDBJ databases">
        <authorList>
            <person name="Muzny D."/>
            <person name="Qin X."/>
            <person name="Deng J."/>
            <person name="Jiang H."/>
            <person name="Liu Y."/>
            <person name="Qu J."/>
            <person name="Song X.-Z."/>
            <person name="Zhang L."/>
            <person name="Thornton R."/>
            <person name="Coyle M."/>
            <person name="Francisco L."/>
            <person name="Jackson L."/>
            <person name="Javaid M."/>
            <person name="Korchina V."/>
            <person name="Kovar C."/>
            <person name="Mata R."/>
            <person name="Mathew T."/>
            <person name="Ngo R."/>
            <person name="Nguyen L."/>
            <person name="Nguyen N."/>
            <person name="Okwuonu G."/>
            <person name="Ongeri F."/>
            <person name="Pham C."/>
            <person name="Simmons D."/>
            <person name="Wilczek-Boney K."/>
            <person name="Hale W."/>
            <person name="Jakkamsetti A."/>
            <person name="Pham P."/>
            <person name="Ruth R."/>
            <person name="San Lucas F."/>
            <person name="Warren J."/>
            <person name="Zhang J."/>
            <person name="Zhao Z."/>
            <person name="Zhou C."/>
            <person name="Zhu D."/>
            <person name="Lee S."/>
            <person name="Bess C."/>
            <person name="Blankenburg K."/>
            <person name="Forbes L."/>
            <person name="Fu Q."/>
            <person name="Gubbala S."/>
            <person name="Hirani K."/>
            <person name="Jayaseelan J.C."/>
            <person name="Lara F."/>
            <person name="Munidasa M."/>
            <person name="Palculict T."/>
            <person name="Patil S."/>
            <person name="Pu L.-L."/>
            <person name="Saada N."/>
            <person name="Tang L."/>
            <person name="Weissenberger G."/>
            <person name="Zhu Y."/>
            <person name="Hemphill L."/>
            <person name="Shang Y."/>
            <person name="Youmans B."/>
            <person name="Ayvaz T."/>
            <person name="Ross M."/>
            <person name="Santibanez J."/>
            <person name="Aqrawi P."/>
            <person name="Gross S."/>
            <person name="Joshi V."/>
            <person name="Fowler G."/>
            <person name="Nazareth L."/>
            <person name="Reid J."/>
            <person name="Worley K."/>
            <person name="Petrosino J."/>
            <person name="Highlander S."/>
            <person name="Gibbs R."/>
        </authorList>
    </citation>
    <scope>NUCLEOTIDE SEQUENCE [LARGE SCALE GENOMIC DNA]</scope>
    <source>
        <strain evidence="1 2">ATCC BAA-1200</strain>
    </source>
</reference>
<proteinExistence type="predicted"/>
<keyword evidence="2" id="KW-1185">Reference proteome</keyword>
<protein>
    <submittedName>
        <fullName evidence="1">Uncharacterized protein</fullName>
    </submittedName>
</protein>
<comment type="caution">
    <text evidence="1">The sequence shown here is derived from an EMBL/GenBank/DDBJ whole genome shotgun (WGS) entry which is preliminary data.</text>
</comment>
<dbReference type="HOGENOM" id="CLU_2863113_0_0_4"/>
<sequence length="64" mass="6780">MVADGGFFQIGEHGFLLGGGRAADVFQTAFCVGKTDGGRLKNADAVRAAGLFGRRNAFFWRNGV</sequence>
<evidence type="ECO:0000313" key="2">
    <source>
        <dbReference type="Proteomes" id="UP000004105"/>
    </source>
</evidence>
<dbReference type="Proteomes" id="UP000004105">
    <property type="component" value="Unassembled WGS sequence"/>
</dbReference>
<organism evidence="1 2">
    <name type="scientific">Neisseria bacilliformis ATCC BAA-1200</name>
    <dbReference type="NCBI Taxonomy" id="888742"/>
    <lineage>
        <taxon>Bacteria</taxon>
        <taxon>Pseudomonadati</taxon>
        <taxon>Pseudomonadota</taxon>
        <taxon>Betaproteobacteria</taxon>
        <taxon>Neisseriales</taxon>
        <taxon>Neisseriaceae</taxon>
        <taxon>Neisseria</taxon>
    </lineage>
</organism>
<evidence type="ECO:0000313" key="1">
    <source>
        <dbReference type="EMBL" id="EGF11548.1"/>
    </source>
</evidence>
<dbReference type="EMBL" id="AFAY01000012">
    <property type="protein sequence ID" value="EGF11548.1"/>
    <property type="molecule type" value="Genomic_DNA"/>
</dbReference>